<feature type="domain" description="EGF-like" evidence="2">
    <location>
        <begin position="145"/>
        <end position="183"/>
    </location>
</feature>
<evidence type="ECO:0000313" key="4">
    <source>
        <dbReference type="Proteomes" id="UP000275408"/>
    </source>
</evidence>
<evidence type="ECO:0000259" key="2">
    <source>
        <dbReference type="PROSITE" id="PS50026"/>
    </source>
</evidence>
<feature type="disulfide bond" evidence="1">
    <location>
        <begin position="154"/>
        <end position="171"/>
    </location>
</feature>
<dbReference type="STRING" id="46731.A0A3M6T6M8"/>
<comment type="caution">
    <text evidence="1">Lacks conserved residue(s) required for the propagation of feature annotation.</text>
</comment>
<protein>
    <recommendedName>
        <fullName evidence="2">EGF-like domain-containing protein</fullName>
    </recommendedName>
</protein>
<comment type="caution">
    <text evidence="3">The sequence shown here is derived from an EMBL/GenBank/DDBJ whole genome shotgun (WGS) entry which is preliminary data.</text>
</comment>
<dbReference type="EMBL" id="RCHS01004193">
    <property type="protein sequence ID" value="RMX37085.1"/>
    <property type="molecule type" value="Genomic_DNA"/>
</dbReference>
<reference evidence="3 4" key="1">
    <citation type="journal article" date="2018" name="Sci. Rep.">
        <title>Comparative analysis of the Pocillopora damicornis genome highlights role of immune system in coral evolution.</title>
        <authorList>
            <person name="Cunning R."/>
            <person name="Bay R.A."/>
            <person name="Gillette P."/>
            <person name="Baker A.C."/>
            <person name="Traylor-Knowles N."/>
        </authorList>
    </citation>
    <scope>NUCLEOTIDE SEQUENCE [LARGE SCALE GENOMIC DNA]</scope>
    <source>
        <strain evidence="3">RSMAS</strain>
        <tissue evidence="3">Whole animal</tissue>
    </source>
</reference>
<dbReference type="PROSITE" id="PS50026">
    <property type="entry name" value="EGF_3"/>
    <property type="match status" value="1"/>
</dbReference>
<gene>
    <name evidence="3" type="ORF">pdam_00020048</name>
</gene>
<keyword evidence="4" id="KW-1185">Reference proteome</keyword>
<dbReference type="InterPro" id="IPR000742">
    <property type="entry name" value="EGF"/>
</dbReference>
<sequence>MIEECFANLTQGSCIHPAEFSSFFELSSFEQRYMQGAIKTVLDHRLNGHQIRTLNGSTSLSCAHSCLMETRCVSTNFGISSAENKLLCELNDHVDSLISGDELMYAEGFTYSAYSPVFQSSINVMVGDKVLLLHVYCNILRFQFLLDECDQMVCLNGGLCNYNNDKQKCRCKCKLPWFGDRCEKKIDIEYHFTTLGATGKSGPVNNALYQGTSLEGILVKDGLQSWDIPLSATYYLELCGATGGNHEGFNTIGGKGAKLNGTVHLQQGIQLTILVGQRGKRGGGGGGGTFVVLAGNGSPLAVSGGGGAADLVDGDPGQAGLSGSVNPGGKGKGGKVCMSGNDADLGGVGGGGGLLTDGRCYRASSCNKPCDQKDGGKSFQTGGRGGYSIINKCTGGFGGGGNCGGGGGYSGGGVQVDGKSKNLDLHAGGGGSFIPPDANWTAVSGGCPYGDGYVLFKIVAID</sequence>
<keyword evidence="1" id="KW-1015">Disulfide bond</keyword>
<dbReference type="PROSITE" id="PS00022">
    <property type="entry name" value="EGF_1"/>
    <property type="match status" value="1"/>
</dbReference>
<dbReference type="Proteomes" id="UP000275408">
    <property type="component" value="Unassembled WGS sequence"/>
</dbReference>
<organism evidence="3 4">
    <name type="scientific">Pocillopora damicornis</name>
    <name type="common">Cauliflower coral</name>
    <name type="synonym">Millepora damicornis</name>
    <dbReference type="NCBI Taxonomy" id="46731"/>
    <lineage>
        <taxon>Eukaryota</taxon>
        <taxon>Metazoa</taxon>
        <taxon>Cnidaria</taxon>
        <taxon>Anthozoa</taxon>
        <taxon>Hexacorallia</taxon>
        <taxon>Scleractinia</taxon>
        <taxon>Astrocoeniina</taxon>
        <taxon>Pocilloporidae</taxon>
        <taxon>Pocillopora</taxon>
    </lineage>
</organism>
<dbReference type="Gene3D" id="2.10.25.10">
    <property type="entry name" value="Laminin"/>
    <property type="match status" value="1"/>
</dbReference>
<name>A0A3M6T6M8_POCDA</name>
<dbReference type="OrthoDB" id="5980343at2759"/>
<evidence type="ECO:0000256" key="1">
    <source>
        <dbReference type="PROSITE-ProRule" id="PRU00076"/>
    </source>
</evidence>
<keyword evidence="1" id="KW-0245">EGF-like domain</keyword>
<evidence type="ECO:0000313" key="3">
    <source>
        <dbReference type="EMBL" id="RMX37085.1"/>
    </source>
</evidence>
<dbReference type="PROSITE" id="PS01186">
    <property type="entry name" value="EGF_2"/>
    <property type="match status" value="1"/>
</dbReference>
<proteinExistence type="predicted"/>
<accession>A0A3M6T6M8</accession>
<dbReference type="SUPFAM" id="SSF57196">
    <property type="entry name" value="EGF/Laminin"/>
    <property type="match status" value="1"/>
</dbReference>
<feature type="disulfide bond" evidence="1">
    <location>
        <begin position="173"/>
        <end position="182"/>
    </location>
</feature>
<dbReference type="AlphaFoldDB" id="A0A3M6T6M8"/>